<organism evidence="1 2">
    <name type="scientific">Lasius niger</name>
    <name type="common">Black garden ant</name>
    <dbReference type="NCBI Taxonomy" id="67767"/>
    <lineage>
        <taxon>Eukaryota</taxon>
        <taxon>Metazoa</taxon>
        <taxon>Ecdysozoa</taxon>
        <taxon>Arthropoda</taxon>
        <taxon>Hexapoda</taxon>
        <taxon>Insecta</taxon>
        <taxon>Pterygota</taxon>
        <taxon>Neoptera</taxon>
        <taxon>Endopterygota</taxon>
        <taxon>Hymenoptera</taxon>
        <taxon>Apocrita</taxon>
        <taxon>Aculeata</taxon>
        <taxon>Formicoidea</taxon>
        <taxon>Formicidae</taxon>
        <taxon>Formicinae</taxon>
        <taxon>Lasius</taxon>
        <taxon>Lasius</taxon>
    </lineage>
</organism>
<accession>A0A0J7K4R8</accession>
<proteinExistence type="predicted"/>
<dbReference type="PANTHER" id="PTHR44662">
    <property type="entry name" value="WD REPEAT-CONTAINING PROTEIN 81"/>
    <property type="match status" value="1"/>
</dbReference>
<name>A0A0J7K4R8_LASNI</name>
<reference evidence="1 2" key="1">
    <citation type="submission" date="2015-04" db="EMBL/GenBank/DDBJ databases">
        <title>Lasius niger genome sequencing.</title>
        <authorList>
            <person name="Konorov E.A."/>
            <person name="Nikitin M.A."/>
            <person name="Kirill M.V."/>
            <person name="Chang P."/>
        </authorList>
    </citation>
    <scope>NUCLEOTIDE SEQUENCE [LARGE SCALE GENOMIC DNA]</scope>
    <source>
        <tissue evidence="1">Whole</tissue>
    </source>
</reference>
<comment type="caution">
    <text evidence="1">The sequence shown here is derived from an EMBL/GenBank/DDBJ whole genome shotgun (WGS) entry which is preliminary data.</text>
</comment>
<dbReference type="STRING" id="67767.A0A0J7K4R8"/>
<sequence length="96" mass="10973">METLIWLSHRLGPVLTAKYLSKNLLKLLTLCYVNQENLMPENLDGLAENNAKLNYFTIVDGNVYGDKSALKILECLMNIAGKRFYISFVVNLRLIH</sequence>
<evidence type="ECO:0000313" key="2">
    <source>
        <dbReference type="Proteomes" id="UP000036403"/>
    </source>
</evidence>
<dbReference type="OrthoDB" id="29306at2759"/>
<dbReference type="PANTHER" id="PTHR44662:SF1">
    <property type="entry name" value="WD REPEAT-CONTAINING PROTEIN 81"/>
    <property type="match status" value="1"/>
</dbReference>
<evidence type="ECO:0000313" key="1">
    <source>
        <dbReference type="EMBL" id="KMQ85458.1"/>
    </source>
</evidence>
<dbReference type="PaxDb" id="67767-A0A0J7K4R8"/>
<gene>
    <name evidence="1" type="ORF">RF55_15986</name>
</gene>
<dbReference type="GO" id="GO:0005739">
    <property type="term" value="C:mitochondrion"/>
    <property type="evidence" value="ECO:0007669"/>
    <property type="project" value="TreeGrafter"/>
</dbReference>
<dbReference type="GO" id="GO:0035014">
    <property type="term" value="F:phosphatidylinositol 3-kinase regulator activity"/>
    <property type="evidence" value="ECO:0007669"/>
    <property type="project" value="TreeGrafter"/>
</dbReference>
<keyword evidence="2" id="KW-1185">Reference proteome</keyword>
<dbReference type="AlphaFoldDB" id="A0A0J7K4R8"/>
<dbReference type="InterPro" id="IPR052651">
    <property type="entry name" value="WDR81"/>
</dbReference>
<protein>
    <submittedName>
        <fullName evidence="1">Wd repeat-containing protein 81-like protein</fullName>
    </submittedName>
</protein>
<dbReference type="GO" id="GO:0035973">
    <property type="term" value="P:aggrephagy"/>
    <property type="evidence" value="ECO:0007669"/>
    <property type="project" value="TreeGrafter"/>
</dbReference>
<dbReference type="EMBL" id="LBMM01013836">
    <property type="protein sequence ID" value="KMQ85458.1"/>
    <property type="molecule type" value="Genomic_DNA"/>
</dbReference>
<dbReference type="Proteomes" id="UP000036403">
    <property type="component" value="Unassembled WGS sequence"/>
</dbReference>